<proteinExistence type="predicted"/>
<dbReference type="EMBL" id="UINC01158577">
    <property type="protein sequence ID" value="SVD56195.1"/>
    <property type="molecule type" value="Genomic_DNA"/>
</dbReference>
<reference evidence="1" key="1">
    <citation type="submission" date="2018-05" db="EMBL/GenBank/DDBJ databases">
        <authorList>
            <person name="Lanie J.A."/>
            <person name="Ng W.-L."/>
            <person name="Kazmierczak K.M."/>
            <person name="Andrzejewski T.M."/>
            <person name="Davidsen T.M."/>
            <person name="Wayne K.J."/>
            <person name="Tettelin H."/>
            <person name="Glass J.I."/>
            <person name="Rusch D."/>
            <person name="Podicherti R."/>
            <person name="Tsui H.-C.T."/>
            <person name="Winkler M.E."/>
        </authorList>
    </citation>
    <scope>NUCLEOTIDE SEQUENCE</scope>
</reference>
<dbReference type="AlphaFoldDB" id="A0A382WCW6"/>
<name>A0A382WCW6_9ZZZZ</name>
<protein>
    <submittedName>
        <fullName evidence="1">Uncharacterized protein</fullName>
    </submittedName>
</protein>
<sequence length="100" mass="11591">MMGIPKVMIFVAVIISAILYWATSNVCKYNFALEKRTNIINIVTDEIDPSLGNARYYIYRELNCNVVDLDWDLERVMDNLRTVSVIIYQELNTDIRGDPN</sequence>
<organism evidence="1">
    <name type="scientific">marine metagenome</name>
    <dbReference type="NCBI Taxonomy" id="408172"/>
    <lineage>
        <taxon>unclassified sequences</taxon>
        <taxon>metagenomes</taxon>
        <taxon>ecological metagenomes</taxon>
    </lineage>
</organism>
<evidence type="ECO:0000313" key="1">
    <source>
        <dbReference type="EMBL" id="SVD56195.1"/>
    </source>
</evidence>
<gene>
    <name evidence="1" type="ORF">METZ01_LOCUS409049</name>
</gene>
<accession>A0A382WCW6</accession>